<evidence type="ECO:0000259" key="1">
    <source>
        <dbReference type="Pfam" id="PF08241"/>
    </source>
</evidence>
<dbReference type="OrthoDB" id="5295364at2"/>
<dbReference type="RefSeq" id="WP_088565004.1">
    <property type="nucleotide sequence ID" value="NZ_CP020946.1"/>
</dbReference>
<evidence type="ECO:0000313" key="2">
    <source>
        <dbReference type="EMBL" id="ASD63468.1"/>
    </source>
</evidence>
<dbReference type="AlphaFoldDB" id="A0A1Z3N7N4"/>
<dbReference type="Proteomes" id="UP000197003">
    <property type="component" value="Chromosome"/>
</dbReference>
<dbReference type="Gene3D" id="3.40.50.150">
    <property type="entry name" value="Vaccinia Virus protein VP39"/>
    <property type="match status" value="1"/>
</dbReference>
<organism evidence="2 3">
    <name type="scientific">Bdellovibrio bacteriovorus</name>
    <dbReference type="NCBI Taxonomy" id="959"/>
    <lineage>
        <taxon>Bacteria</taxon>
        <taxon>Pseudomonadati</taxon>
        <taxon>Bdellovibrionota</taxon>
        <taxon>Bdellovibrionia</taxon>
        <taxon>Bdellovibrionales</taxon>
        <taxon>Pseudobdellovibrionaceae</taxon>
        <taxon>Bdellovibrio</taxon>
    </lineage>
</organism>
<dbReference type="InterPro" id="IPR029063">
    <property type="entry name" value="SAM-dependent_MTases_sf"/>
</dbReference>
<keyword evidence="2" id="KW-0489">Methyltransferase</keyword>
<dbReference type="Pfam" id="PF08241">
    <property type="entry name" value="Methyltransf_11"/>
    <property type="match status" value="1"/>
</dbReference>
<accession>A0A1Z3N7N4</accession>
<protein>
    <submittedName>
        <fullName evidence="2">SAM-dependent methyltransferase</fullName>
    </submittedName>
</protein>
<dbReference type="PANTHER" id="PTHR43861">
    <property type="entry name" value="TRANS-ACONITATE 2-METHYLTRANSFERASE-RELATED"/>
    <property type="match status" value="1"/>
</dbReference>
<evidence type="ECO:0000313" key="3">
    <source>
        <dbReference type="Proteomes" id="UP000197003"/>
    </source>
</evidence>
<proteinExistence type="predicted"/>
<dbReference type="EMBL" id="CP020946">
    <property type="protein sequence ID" value="ASD63468.1"/>
    <property type="molecule type" value="Genomic_DNA"/>
</dbReference>
<dbReference type="GO" id="GO:0008757">
    <property type="term" value="F:S-adenosylmethionine-dependent methyltransferase activity"/>
    <property type="evidence" value="ECO:0007669"/>
    <property type="project" value="InterPro"/>
</dbReference>
<name>A0A1Z3N7N4_BDEBC</name>
<gene>
    <name evidence="2" type="ORF">B9G79_07740</name>
</gene>
<sequence length="189" mass="20844">MEPTHESPYSEAPKSPQQVLLEADATAFPAFWQNLQNQTVLLVGWGHGHLAESLVDAGNTVTCIEASLDLISKARDFIESHNVEMIHGDFLTFQDFSPHQFSAVVTSLVAEPVKDLPHLFRQAAAVLVNNGILYLSEVHTESAPPANHIHSEEAITLAATQAGLDLERTETSYGADLKAQLQMWEFRTR</sequence>
<feature type="domain" description="Methyltransferase type 11" evidence="1">
    <location>
        <begin position="42"/>
        <end position="135"/>
    </location>
</feature>
<dbReference type="SUPFAM" id="SSF53335">
    <property type="entry name" value="S-adenosyl-L-methionine-dependent methyltransferases"/>
    <property type="match status" value="1"/>
</dbReference>
<dbReference type="InterPro" id="IPR013216">
    <property type="entry name" value="Methyltransf_11"/>
</dbReference>
<keyword evidence="2" id="KW-0808">Transferase</keyword>
<reference evidence="2 3" key="1">
    <citation type="submission" date="2017-04" db="EMBL/GenBank/DDBJ databases">
        <title>Whole genome sequence of Bdellovibrio bacteriovorus strain SSB218315.</title>
        <authorList>
            <person name="Oyedara O."/>
            <person name="Rodriguez-Perez M.A."/>
        </authorList>
    </citation>
    <scope>NUCLEOTIDE SEQUENCE [LARGE SCALE GENOMIC DNA]</scope>
    <source>
        <strain evidence="2 3">SSB218315</strain>
    </source>
</reference>
<dbReference type="GO" id="GO:0032259">
    <property type="term" value="P:methylation"/>
    <property type="evidence" value="ECO:0007669"/>
    <property type="project" value="UniProtKB-KW"/>
</dbReference>
<dbReference type="CDD" id="cd02440">
    <property type="entry name" value="AdoMet_MTases"/>
    <property type="match status" value="1"/>
</dbReference>